<dbReference type="InterPro" id="IPR021883">
    <property type="entry name" value="LPA1-like"/>
</dbReference>
<accession>A0A3B7MCM4</accession>
<sequence>MAANEPQQPAKVTQATLRDRLRAEAAAPYRGLRRVFYAVFAASGLMGALILGLKGLAGTAGDDLVWNLALQIGVVALMVALWRWDRG</sequence>
<organism evidence="1 2">
    <name type="scientific">Thermosynechococcus sichuanensis E542</name>
    <dbReference type="NCBI Taxonomy" id="2016101"/>
    <lineage>
        <taxon>Bacteria</taxon>
        <taxon>Bacillati</taxon>
        <taxon>Cyanobacteriota</taxon>
        <taxon>Cyanophyceae</taxon>
        <taxon>Acaryochloridales</taxon>
        <taxon>Thermosynechococcaceae</taxon>
        <taxon>Thermosynechococcus</taxon>
        <taxon>Thermosynechococcus sichuanensis</taxon>
    </lineage>
</organism>
<reference evidence="2" key="1">
    <citation type="submission" date="2018-09" db="EMBL/GenBank/DDBJ databases">
        <title>Complete genome sequence of thermophilic cyanobacteria strain Thermosynechococcus elongatus PKUAC-SCTE542.</title>
        <authorList>
            <person name="Liang Y."/>
            <person name="Tang J."/>
            <person name="Daroch M."/>
        </authorList>
    </citation>
    <scope>NUCLEOTIDE SEQUENCE [LARGE SCALE GENOMIC DNA]</scope>
    <source>
        <strain evidence="2">E542</strain>
    </source>
</reference>
<evidence type="ECO:0000313" key="1">
    <source>
        <dbReference type="EMBL" id="AXY68393.1"/>
    </source>
</evidence>
<protein>
    <submittedName>
        <fullName evidence="1">DUF3493 domain-containing protein</fullName>
    </submittedName>
</protein>
<dbReference type="KEGG" id="tsq:D3A95_10880"/>
<name>A0A3B7MCM4_9CYAN</name>
<dbReference type="EMBL" id="CP032152">
    <property type="protein sequence ID" value="AXY68393.1"/>
    <property type="molecule type" value="Genomic_DNA"/>
</dbReference>
<dbReference type="AlphaFoldDB" id="A0A3B7MCM4"/>
<evidence type="ECO:0000313" key="2">
    <source>
        <dbReference type="Proteomes" id="UP000261812"/>
    </source>
</evidence>
<dbReference type="RefSeq" id="WP_181495004.1">
    <property type="nucleotide sequence ID" value="NZ_CP032152.1"/>
</dbReference>
<dbReference type="Pfam" id="PF11998">
    <property type="entry name" value="DUF3493"/>
    <property type="match status" value="1"/>
</dbReference>
<keyword evidence="2" id="KW-1185">Reference proteome</keyword>
<gene>
    <name evidence="1" type="ORF">D3A95_10880</name>
</gene>
<dbReference type="Proteomes" id="UP000261812">
    <property type="component" value="Chromosome"/>
</dbReference>
<proteinExistence type="predicted"/>